<dbReference type="SUPFAM" id="SSF46689">
    <property type="entry name" value="Homeodomain-like"/>
    <property type="match status" value="1"/>
</dbReference>
<dbReference type="RefSeq" id="WP_394607644.1">
    <property type="nucleotide sequence ID" value="NZ_JBIHSN010000002.1"/>
</dbReference>
<dbReference type="PRINTS" id="PR00032">
    <property type="entry name" value="HTHARAC"/>
</dbReference>
<dbReference type="InterPro" id="IPR018060">
    <property type="entry name" value="HTH_AraC"/>
</dbReference>
<sequence length="332" mass="38164">MHLVRSGAASHFEKLVLELGQNPIQLMHQVGLRQAEFRDPNTYISYAKLAELLNLTALQTKQPLFGLMLAQRQTQEVLGDLPMLVSRMETVEMALIKANEYLYLHAYGVQVKMRSKGEYIQLKLALNLDTDVNLEAVMQLSVYHLALFVAGLLNVNVQSLTLHFQQAEPVNNPEYQEQHRALLFSQSFNGIQLKSTQLALRNHRDEEALNQLITARLKKLQQRYPEDLADQVKDLIRHLLPTGECCIERIANALGMHHRSLQTQLKARGQNYRTLLLQTRQDIAKHQLLHGKYTITELALQLGYVDIAVFSRHFKQWTGLSPSQWQKQRTKE</sequence>
<dbReference type="SMART" id="SM00342">
    <property type="entry name" value="HTH_ARAC"/>
    <property type="match status" value="1"/>
</dbReference>
<dbReference type="PROSITE" id="PS01124">
    <property type="entry name" value="HTH_ARAC_FAMILY_2"/>
    <property type="match status" value="1"/>
</dbReference>
<gene>
    <name evidence="5" type="ORF">ACGRQ9_07915</name>
</gene>
<keyword evidence="6" id="KW-1185">Reference proteome</keyword>
<organism evidence="5 6">
    <name type="scientific">Vibrio rumoiensis</name>
    <dbReference type="NCBI Taxonomy" id="76258"/>
    <lineage>
        <taxon>Bacteria</taxon>
        <taxon>Pseudomonadati</taxon>
        <taxon>Pseudomonadota</taxon>
        <taxon>Gammaproteobacteria</taxon>
        <taxon>Vibrionales</taxon>
        <taxon>Vibrionaceae</taxon>
        <taxon>Vibrio</taxon>
    </lineage>
</organism>
<evidence type="ECO:0000256" key="3">
    <source>
        <dbReference type="ARBA" id="ARBA00023163"/>
    </source>
</evidence>
<feature type="domain" description="HTH araC/xylS-type" evidence="4">
    <location>
        <begin position="230"/>
        <end position="328"/>
    </location>
</feature>
<evidence type="ECO:0000313" key="6">
    <source>
        <dbReference type="Proteomes" id="UP001607151"/>
    </source>
</evidence>
<dbReference type="InterPro" id="IPR032687">
    <property type="entry name" value="AraC-type_N"/>
</dbReference>
<dbReference type="EMBL" id="JBIHSN010000002">
    <property type="protein sequence ID" value="MFH0265422.1"/>
    <property type="molecule type" value="Genomic_DNA"/>
</dbReference>
<evidence type="ECO:0000313" key="5">
    <source>
        <dbReference type="EMBL" id="MFH0265422.1"/>
    </source>
</evidence>
<dbReference type="Proteomes" id="UP001607151">
    <property type="component" value="Unassembled WGS sequence"/>
</dbReference>
<dbReference type="Pfam" id="PF12833">
    <property type="entry name" value="HTH_18"/>
    <property type="match status" value="1"/>
</dbReference>
<proteinExistence type="predicted"/>
<evidence type="ECO:0000259" key="4">
    <source>
        <dbReference type="PROSITE" id="PS01124"/>
    </source>
</evidence>
<protein>
    <submittedName>
        <fullName evidence="5">Helix-turn-helix domain-containing protein</fullName>
    </submittedName>
</protein>
<dbReference type="PANTHER" id="PTHR47894">
    <property type="entry name" value="HTH-TYPE TRANSCRIPTIONAL REGULATOR GADX"/>
    <property type="match status" value="1"/>
</dbReference>
<reference evidence="5 6" key="1">
    <citation type="submission" date="2024-10" db="EMBL/GenBank/DDBJ databases">
        <authorList>
            <person name="Yibar A."/>
            <person name="Saticioglu I.B."/>
            <person name="Duman M."/>
            <person name="Ajmi N."/>
            <person name="Gurler F."/>
            <person name="Ay H."/>
            <person name="Onuk E."/>
            <person name="Guler S."/>
            <person name="Romalde J.L."/>
        </authorList>
    </citation>
    <scope>NUCLEOTIDE SEQUENCE [LARGE SCALE GENOMIC DNA]</scope>
    <source>
        <strain evidence="5 6">14-MA-B</strain>
    </source>
</reference>
<dbReference type="Pfam" id="PF12625">
    <property type="entry name" value="Arabinose_bd"/>
    <property type="match status" value="1"/>
</dbReference>
<dbReference type="Gene3D" id="1.10.10.60">
    <property type="entry name" value="Homeodomain-like"/>
    <property type="match status" value="1"/>
</dbReference>
<dbReference type="InterPro" id="IPR009057">
    <property type="entry name" value="Homeodomain-like_sf"/>
</dbReference>
<dbReference type="PANTHER" id="PTHR47894:SF4">
    <property type="entry name" value="HTH-TYPE TRANSCRIPTIONAL REGULATOR GADX"/>
    <property type="match status" value="1"/>
</dbReference>
<evidence type="ECO:0000256" key="1">
    <source>
        <dbReference type="ARBA" id="ARBA00023015"/>
    </source>
</evidence>
<evidence type="ECO:0000256" key="2">
    <source>
        <dbReference type="ARBA" id="ARBA00023125"/>
    </source>
</evidence>
<dbReference type="InterPro" id="IPR020449">
    <property type="entry name" value="Tscrpt_reg_AraC-type_HTH"/>
</dbReference>
<keyword evidence="1" id="KW-0805">Transcription regulation</keyword>
<accession>A0ABW7IUU7</accession>
<name>A0ABW7IUU7_9VIBR</name>
<comment type="caution">
    <text evidence="5">The sequence shown here is derived from an EMBL/GenBank/DDBJ whole genome shotgun (WGS) entry which is preliminary data.</text>
</comment>
<keyword evidence="2" id="KW-0238">DNA-binding</keyword>
<keyword evidence="3" id="KW-0804">Transcription</keyword>